<feature type="non-terminal residue" evidence="1">
    <location>
        <position position="1"/>
    </location>
</feature>
<organism evidence="1">
    <name type="scientific">Musa acuminata subsp. malaccensis</name>
    <name type="common">Wild banana</name>
    <name type="synonym">Musa malaccensis</name>
    <dbReference type="NCBI Taxonomy" id="214687"/>
    <lineage>
        <taxon>Eukaryota</taxon>
        <taxon>Viridiplantae</taxon>
        <taxon>Streptophyta</taxon>
        <taxon>Embryophyta</taxon>
        <taxon>Tracheophyta</taxon>
        <taxon>Spermatophyta</taxon>
        <taxon>Magnoliopsida</taxon>
        <taxon>Liliopsida</taxon>
        <taxon>Zingiberales</taxon>
        <taxon>Musaceae</taxon>
        <taxon>Musa</taxon>
    </lineage>
</organism>
<accession>A0A8D6ZV16</accession>
<name>A0A8D6ZV16_MUSAM</name>
<gene>
    <name evidence="1" type="ORF">GSMUA_252850.1</name>
</gene>
<protein>
    <submittedName>
        <fullName evidence="1">(wild Malaysian banana) hypothetical protein</fullName>
    </submittedName>
</protein>
<feature type="non-terminal residue" evidence="1">
    <location>
        <position position="76"/>
    </location>
</feature>
<sequence length="76" mass="8765">SRTASWFHLGARVATVVMNWPRSGARRRGRRRLVGLSLFLCNRVEDLRHPVPHGGHHLRRCGLHHVAAERLCFARH</sequence>
<dbReference type="AlphaFoldDB" id="A0A8D6ZV16"/>
<proteinExistence type="predicted"/>
<reference evidence="1" key="1">
    <citation type="submission" date="2021-03" db="EMBL/GenBank/DDBJ databases">
        <authorList>
            <consortium name="Genoscope - CEA"/>
            <person name="William W."/>
        </authorList>
    </citation>
    <scope>NUCLEOTIDE SEQUENCE</scope>
    <source>
        <strain evidence="1">Doubled-haploid Pahang</strain>
    </source>
</reference>
<evidence type="ECO:0000313" key="1">
    <source>
        <dbReference type="EMBL" id="CAG1837108.1"/>
    </source>
</evidence>
<dbReference type="EMBL" id="HG996470">
    <property type="protein sequence ID" value="CAG1837108.1"/>
    <property type="molecule type" value="Genomic_DNA"/>
</dbReference>